<protein>
    <submittedName>
        <fullName evidence="7">TetR/AcrR family transcriptional regulator C-terminal domain-containing protein</fullName>
    </submittedName>
</protein>
<dbReference type="Pfam" id="PF00440">
    <property type="entry name" value="TetR_N"/>
    <property type="match status" value="1"/>
</dbReference>
<keyword evidence="2 4" id="KW-0238">DNA-binding</keyword>
<evidence type="ECO:0000256" key="3">
    <source>
        <dbReference type="ARBA" id="ARBA00023163"/>
    </source>
</evidence>
<feature type="region of interest" description="Disordered" evidence="5">
    <location>
        <begin position="1"/>
        <end position="22"/>
    </location>
</feature>
<feature type="DNA-binding region" description="H-T-H motif" evidence="4">
    <location>
        <begin position="61"/>
        <end position="80"/>
    </location>
</feature>
<dbReference type="Gene3D" id="1.10.10.60">
    <property type="entry name" value="Homeodomain-like"/>
    <property type="match status" value="1"/>
</dbReference>
<dbReference type="RefSeq" id="WP_212013070.1">
    <property type="nucleotide sequence ID" value="NZ_JAAFYZ010000101.1"/>
</dbReference>
<evidence type="ECO:0000313" key="7">
    <source>
        <dbReference type="EMBL" id="MBS2550403.1"/>
    </source>
</evidence>
<keyword evidence="1" id="KW-0805">Transcription regulation</keyword>
<dbReference type="InterPro" id="IPR004111">
    <property type="entry name" value="Repressor_TetR_C"/>
</dbReference>
<evidence type="ECO:0000256" key="5">
    <source>
        <dbReference type="SAM" id="MobiDB-lite"/>
    </source>
</evidence>
<feature type="domain" description="HTH tetR-type" evidence="6">
    <location>
        <begin position="38"/>
        <end position="98"/>
    </location>
</feature>
<dbReference type="PROSITE" id="PS50977">
    <property type="entry name" value="HTH_TETR_2"/>
    <property type="match status" value="1"/>
</dbReference>
<dbReference type="InterPro" id="IPR036271">
    <property type="entry name" value="Tet_transcr_reg_TetR-rel_C_sf"/>
</dbReference>
<name>A0ABS5KWH8_9ACTN</name>
<accession>A0ABS5KWH8</accession>
<dbReference type="PANTHER" id="PTHR30055">
    <property type="entry name" value="HTH-TYPE TRANSCRIPTIONAL REGULATOR RUTR"/>
    <property type="match status" value="1"/>
</dbReference>
<keyword evidence="3" id="KW-0804">Transcription</keyword>
<evidence type="ECO:0000313" key="8">
    <source>
        <dbReference type="Proteomes" id="UP000730482"/>
    </source>
</evidence>
<dbReference type="InterPro" id="IPR001647">
    <property type="entry name" value="HTH_TetR"/>
</dbReference>
<evidence type="ECO:0000256" key="4">
    <source>
        <dbReference type="PROSITE-ProRule" id="PRU00335"/>
    </source>
</evidence>
<dbReference type="Proteomes" id="UP000730482">
    <property type="component" value="Unassembled WGS sequence"/>
</dbReference>
<evidence type="ECO:0000259" key="6">
    <source>
        <dbReference type="PROSITE" id="PS50977"/>
    </source>
</evidence>
<comment type="caution">
    <text evidence="7">The sequence shown here is derived from an EMBL/GenBank/DDBJ whole genome shotgun (WGS) entry which is preliminary data.</text>
</comment>
<reference evidence="7 8" key="1">
    <citation type="submission" date="2020-02" db="EMBL/GenBank/DDBJ databases">
        <title>Acidophilic actinobacteria isolated from forest soil.</title>
        <authorList>
            <person name="Golinska P."/>
        </authorList>
    </citation>
    <scope>NUCLEOTIDE SEQUENCE [LARGE SCALE GENOMIC DNA]</scope>
    <source>
        <strain evidence="7 8">NL8</strain>
    </source>
</reference>
<dbReference type="SUPFAM" id="SSF46689">
    <property type="entry name" value="Homeodomain-like"/>
    <property type="match status" value="1"/>
</dbReference>
<dbReference type="Gene3D" id="1.10.357.10">
    <property type="entry name" value="Tetracycline Repressor, domain 2"/>
    <property type="match status" value="1"/>
</dbReference>
<dbReference type="SUPFAM" id="SSF48498">
    <property type="entry name" value="Tetracyclin repressor-like, C-terminal domain"/>
    <property type="match status" value="1"/>
</dbReference>
<sequence>MANTKNACGPGEQDGEQGGAVQPSIWERLDTPRGGRTTLTHAGIAEAAVALADAEGLEAVSMRKLADRLGVATMALYRYVDSKDELLELMTDAVIDSAALVADPGDWRAVFGEVAVRRRETALAHPWLSAAQAHVPTTLTPSRNLVVERMLGALEPLPLTGDQKMQLIRALDSYARGASDGEVYQRMMLERRGFGFDGDIRILLRSNMQWLLRSGRYPRFARVVQDGLAPADAAAEFDQGIEALLDGLAVRFGI</sequence>
<dbReference type="PANTHER" id="PTHR30055:SF151">
    <property type="entry name" value="TRANSCRIPTIONAL REGULATORY PROTEIN"/>
    <property type="match status" value="1"/>
</dbReference>
<gene>
    <name evidence="7" type="ORF">KGQ19_26390</name>
</gene>
<evidence type="ECO:0000256" key="2">
    <source>
        <dbReference type="ARBA" id="ARBA00023125"/>
    </source>
</evidence>
<evidence type="ECO:0000256" key="1">
    <source>
        <dbReference type="ARBA" id="ARBA00023015"/>
    </source>
</evidence>
<dbReference type="InterPro" id="IPR050109">
    <property type="entry name" value="HTH-type_TetR-like_transc_reg"/>
</dbReference>
<organism evidence="7 8">
    <name type="scientific">Catenulispora pinistramenti</name>
    <dbReference type="NCBI Taxonomy" id="2705254"/>
    <lineage>
        <taxon>Bacteria</taxon>
        <taxon>Bacillati</taxon>
        <taxon>Actinomycetota</taxon>
        <taxon>Actinomycetes</taxon>
        <taxon>Catenulisporales</taxon>
        <taxon>Catenulisporaceae</taxon>
        <taxon>Catenulispora</taxon>
    </lineage>
</organism>
<dbReference type="Pfam" id="PF02909">
    <property type="entry name" value="TetR_C_1"/>
    <property type="match status" value="1"/>
</dbReference>
<dbReference type="InterPro" id="IPR009057">
    <property type="entry name" value="Homeodomain-like_sf"/>
</dbReference>
<proteinExistence type="predicted"/>
<keyword evidence="8" id="KW-1185">Reference proteome</keyword>
<dbReference type="EMBL" id="JAAFYZ010000101">
    <property type="protein sequence ID" value="MBS2550403.1"/>
    <property type="molecule type" value="Genomic_DNA"/>
</dbReference>